<keyword evidence="2" id="KW-0812">Transmembrane</keyword>
<name>A0AA88Y5X0_PINIB</name>
<evidence type="ECO:0000313" key="4">
    <source>
        <dbReference type="Proteomes" id="UP001186944"/>
    </source>
</evidence>
<sequence length="113" mass="12084">MDKEENSTGYRANATTTNVKGPTFTADKNRNKMASKTNKKWVRLATVLAYVLAVSLAAIVLAIYYCFLWDPQLKTTTPIHNTTVGNMSNLAGATVTSTPGNSPTTAGSSIPTQ</sequence>
<proteinExistence type="predicted"/>
<protein>
    <recommendedName>
        <fullName evidence="5">Transmembrane protein INAFM2</fullName>
    </recommendedName>
</protein>
<keyword evidence="2" id="KW-1133">Transmembrane helix</keyword>
<feature type="transmembrane region" description="Helical" evidence="2">
    <location>
        <begin position="41"/>
        <end position="65"/>
    </location>
</feature>
<comment type="caution">
    <text evidence="3">The sequence shown here is derived from an EMBL/GenBank/DDBJ whole genome shotgun (WGS) entry which is preliminary data.</text>
</comment>
<reference evidence="3" key="1">
    <citation type="submission" date="2019-08" db="EMBL/GenBank/DDBJ databases">
        <title>The improved chromosome-level genome for the pearl oyster Pinctada fucata martensii using PacBio sequencing and Hi-C.</title>
        <authorList>
            <person name="Zheng Z."/>
        </authorList>
    </citation>
    <scope>NUCLEOTIDE SEQUENCE</scope>
    <source>
        <strain evidence="3">ZZ-2019</strain>
        <tissue evidence="3">Adductor muscle</tissue>
    </source>
</reference>
<evidence type="ECO:0000256" key="2">
    <source>
        <dbReference type="SAM" id="Phobius"/>
    </source>
</evidence>
<feature type="region of interest" description="Disordered" evidence="1">
    <location>
        <begin position="92"/>
        <end position="113"/>
    </location>
</feature>
<accession>A0AA88Y5X0</accession>
<dbReference type="AlphaFoldDB" id="A0AA88Y5X0"/>
<evidence type="ECO:0000256" key="1">
    <source>
        <dbReference type="SAM" id="MobiDB-lite"/>
    </source>
</evidence>
<dbReference type="Proteomes" id="UP001186944">
    <property type="component" value="Unassembled WGS sequence"/>
</dbReference>
<dbReference type="EMBL" id="VSWD01000009">
    <property type="protein sequence ID" value="KAK3093063.1"/>
    <property type="molecule type" value="Genomic_DNA"/>
</dbReference>
<feature type="compositionally biased region" description="Polar residues" evidence="1">
    <location>
        <begin position="7"/>
        <end position="20"/>
    </location>
</feature>
<dbReference type="Pfam" id="PF15018">
    <property type="entry name" value="InaF-motif"/>
    <property type="match status" value="1"/>
</dbReference>
<gene>
    <name evidence="3" type="ORF">FSP39_010637</name>
</gene>
<dbReference type="PANTHER" id="PTHR34929">
    <property type="entry name" value="ZGC:153157"/>
    <property type="match status" value="1"/>
</dbReference>
<evidence type="ECO:0008006" key="5">
    <source>
        <dbReference type="Google" id="ProtNLM"/>
    </source>
</evidence>
<dbReference type="InterPro" id="IPR029162">
    <property type="entry name" value="InaF-motif"/>
</dbReference>
<organism evidence="3 4">
    <name type="scientific">Pinctada imbricata</name>
    <name type="common">Atlantic pearl-oyster</name>
    <name type="synonym">Pinctada martensii</name>
    <dbReference type="NCBI Taxonomy" id="66713"/>
    <lineage>
        <taxon>Eukaryota</taxon>
        <taxon>Metazoa</taxon>
        <taxon>Spiralia</taxon>
        <taxon>Lophotrochozoa</taxon>
        <taxon>Mollusca</taxon>
        <taxon>Bivalvia</taxon>
        <taxon>Autobranchia</taxon>
        <taxon>Pteriomorphia</taxon>
        <taxon>Pterioida</taxon>
        <taxon>Pterioidea</taxon>
        <taxon>Pteriidae</taxon>
        <taxon>Pinctada</taxon>
    </lineage>
</organism>
<feature type="region of interest" description="Disordered" evidence="1">
    <location>
        <begin position="1"/>
        <end position="31"/>
    </location>
</feature>
<dbReference type="PANTHER" id="PTHR34929:SF1">
    <property type="entry name" value="INAF MOTIF CONTAINING 2"/>
    <property type="match status" value="1"/>
</dbReference>
<keyword evidence="4" id="KW-1185">Reference proteome</keyword>
<keyword evidence="2" id="KW-0472">Membrane</keyword>
<evidence type="ECO:0000313" key="3">
    <source>
        <dbReference type="EMBL" id="KAK3093063.1"/>
    </source>
</evidence>